<name>A0ACA9PEC6_9GLOM</name>
<dbReference type="Proteomes" id="UP000789702">
    <property type="component" value="Unassembled WGS sequence"/>
</dbReference>
<evidence type="ECO:0000313" key="1">
    <source>
        <dbReference type="EMBL" id="CAG8695650.1"/>
    </source>
</evidence>
<proteinExistence type="predicted"/>
<organism evidence="1 2">
    <name type="scientific">Dentiscutata heterogama</name>
    <dbReference type="NCBI Taxonomy" id="1316150"/>
    <lineage>
        <taxon>Eukaryota</taxon>
        <taxon>Fungi</taxon>
        <taxon>Fungi incertae sedis</taxon>
        <taxon>Mucoromycota</taxon>
        <taxon>Glomeromycotina</taxon>
        <taxon>Glomeromycetes</taxon>
        <taxon>Diversisporales</taxon>
        <taxon>Gigasporaceae</taxon>
        <taxon>Dentiscutata</taxon>
    </lineage>
</organism>
<gene>
    <name evidence="1" type="ORF">DHETER_LOCUS11488</name>
</gene>
<accession>A0ACA9PEC6</accession>
<comment type="caution">
    <text evidence="1">The sequence shown here is derived from an EMBL/GenBank/DDBJ whole genome shotgun (WGS) entry which is preliminary data.</text>
</comment>
<dbReference type="EMBL" id="CAJVPU010025258">
    <property type="protein sequence ID" value="CAG8695650.1"/>
    <property type="molecule type" value="Genomic_DNA"/>
</dbReference>
<reference evidence="1" key="1">
    <citation type="submission" date="2021-06" db="EMBL/GenBank/DDBJ databases">
        <authorList>
            <person name="Kallberg Y."/>
            <person name="Tangrot J."/>
            <person name="Rosling A."/>
        </authorList>
    </citation>
    <scope>NUCLEOTIDE SEQUENCE</scope>
    <source>
        <strain evidence="1">IL203A</strain>
    </source>
</reference>
<keyword evidence="2" id="KW-1185">Reference proteome</keyword>
<evidence type="ECO:0000313" key="2">
    <source>
        <dbReference type="Proteomes" id="UP000789702"/>
    </source>
</evidence>
<sequence>AEQPLYLVQGMLAEEGVSELKRNNEMSWDTRDVIGVNYDKMQG</sequence>
<feature type="non-terminal residue" evidence="1">
    <location>
        <position position="1"/>
    </location>
</feature>
<protein>
    <submittedName>
        <fullName evidence="1">668_t:CDS:1</fullName>
    </submittedName>
</protein>